<dbReference type="InterPro" id="IPR009056">
    <property type="entry name" value="Cyt_c-like_dom"/>
</dbReference>
<evidence type="ECO:0000313" key="7">
    <source>
        <dbReference type="Proteomes" id="UP000753724"/>
    </source>
</evidence>
<sequence length="124" mass="13143">MVVGAADANASARPAPQTTAVPASIAQFRRPPAPPRAPEAIYVRTCGYCHGAHVAPIIRGRGLPAEMVELYVRTGPRGMPAFRPTEISPAELKALAVWVSQSKADPNERAPLDPIPAATKERAQ</sequence>
<name>A0ABW9XIA4_9SPHN</name>
<keyword evidence="3" id="KW-0408">Iron</keyword>
<evidence type="ECO:0000256" key="2">
    <source>
        <dbReference type="ARBA" id="ARBA00022723"/>
    </source>
</evidence>
<feature type="compositionally biased region" description="Low complexity" evidence="4">
    <location>
        <begin position="1"/>
        <end position="15"/>
    </location>
</feature>
<keyword evidence="7" id="KW-1185">Reference proteome</keyword>
<evidence type="ECO:0000313" key="6">
    <source>
        <dbReference type="EMBL" id="NBC38132.1"/>
    </source>
</evidence>
<dbReference type="SUPFAM" id="SSF46626">
    <property type="entry name" value="Cytochrome c"/>
    <property type="match status" value="1"/>
</dbReference>
<keyword evidence="2" id="KW-0479">Metal-binding</keyword>
<feature type="region of interest" description="Disordered" evidence="4">
    <location>
        <begin position="103"/>
        <end position="124"/>
    </location>
</feature>
<dbReference type="Pfam" id="PF13442">
    <property type="entry name" value="Cytochrome_CBB3"/>
    <property type="match status" value="1"/>
</dbReference>
<dbReference type="Gene3D" id="1.10.760.10">
    <property type="entry name" value="Cytochrome c-like domain"/>
    <property type="match status" value="1"/>
</dbReference>
<keyword evidence="1" id="KW-0349">Heme</keyword>
<evidence type="ECO:0000259" key="5">
    <source>
        <dbReference type="Pfam" id="PF13442"/>
    </source>
</evidence>
<proteinExistence type="predicted"/>
<dbReference type="Proteomes" id="UP000753724">
    <property type="component" value="Unassembled WGS sequence"/>
</dbReference>
<organism evidence="6 7">
    <name type="scientific">Novosphingobium ovatum</name>
    <dbReference type="NCBI Taxonomy" id="1908523"/>
    <lineage>
        <taxon>Bacteria</taxon>
        <taxon>Pseudomonadati</taxon>
        <taxon>Pseudomonadota</taxon>
        <taxon>Alphaproteobacteria</taxon>
        <taxon>Sphingomonadales</taxon>
        <taxon>Sphingomonadaceae</taxon>
        <taxon>Novosphingobium</taxon>
    </lineage>
</organism>
<accession>A0ABW9XIA4</accession>
<gene>
    <name evidence="6" type="ORF">GTZ99_16400</name>
</gene>
<protein>
    <submittedName>
        <fullName evidence="6">Cytochrome c</fullName>
    </submittedName>
</protein>
<evidence type="ECO:0000256" key="4">
    <source>
        <dbReference type="SAM" id="MobiDB-lite"/>
    </source>
</evidence>
<feature type="region of interest" description="Disordered" evidence="4">
    <location>
        <begin position="1"/>
        <end position="36"/>
    </location>
</feature>
<dbReference type="EMBL" id="JAAAPO010000009">
    <property type="protein sequence ID" value="NBC38132.1"/>
    <property type="molecule type" value="Genomic_DNA"/>
</dbReference>
<evidence type="ECO:0000256" key="3">
    <source>
        <dbReference type="ARBA" id="ARBA00023004"/>
    </source>
</evidence>
<reference evidence="7" key="1">
    <citation type="submission" date="2020-01" db="EMBL/GenBank/DDBJ databases">
        <title>Sphingomonas sp. strain CSW-10.</title>
        <authorList>
            <person name="Chen W.-M."/>
        </authorList>
    </citation>
    <scope>NUCLEOTIDE SEQUENCE [LARGE SCALE GENOMIC DNA]</scope>
    <source>
        <strain evidence="7">FSY-8</strain>
    </source>
</reference>
<comment type="caution">
    <text evidence="6">The sequence shown here is derived from an EMBL/GenBank/DDBJ whole genome shotgun (WGS) entry which is preliminary data.</text>
</comment>
<dbReference type="InterPro" id="IPR036909">
    <property type="entry name" value="Cyt_c-like_dom_sf"/>
</dbReference>
<evidence type="ECO:0000256" key="1">
    <source>
        <dbReference type="ARBA" id="ARBA00022617"/>
    </source>
</evidence>
<feature type="domain" description="Cytochrome c" evidence="5">
    <location>
        <begin position="34"/>
        <end position="99"/>
    </location>
</feature>